<gene>
    <name evidence="4" type="ORF">EDD72_10616</name>
</gene>
<feature type="domain" description="SHSP" evidence="3">
    <location>
        <begin position="27"/>
        <end position="139"/>
    </location>
</feature>
<evidence type="ECO:0000256" key="1">
    <source>
        <dbReference type="PROSITE-ProRule" id="PRU00285"/>
    </source>
</evidence>
<dbReference type="PROSITE" id="PS01031">
    <property type="entry name" value="SHSP"/>
    <property type="match status" value="1"/>
</dbReference>
<dbReference type="InterPro" id="IPR002068">
    <property type="entry name" value="A-crystallin/Hsp20_dom"/>
</dbReference>
<dbReference type="Gene3D" id="2.60.40.790">
    <property type="match status" value="1"/>
</dbReference>
<dbReference type="Pfam" id="PF00011">
    <property type="entry name" value="HSP20"/>
    <property type="match status" value="1"/>
</dbReference>
<organism evidence="4 5">
    <name type="scientific">Tepidibacillus fermentans</name>
    <dbReference type="NCBI Taxonomy" id="1281767"/>
    <lineage>
        <taxon>Bacteria</taxon>
        <taxon>Bacillati</taxon>
        <taxon>Bacillota</taxon>
        <taxon>Bacilli</taxon>
        <taxon>Bacillales</taxon>
        <taxon>Bacillaceae</taxon>
        <taxon>Tepidibacillus</taxon>
    </lineage>
</organism>
<dbReference type="AlphaFoldDB" id="A0A4R3KK37"/>
<dbReference type="RefSeq" id="WP_132767986.1">
    <property type="nucleotide sequence ID" value="NZ_SMAB01000006.1"/>
</dbReference>
<dbReference type="PANTHER" id="PTHR11527">
    <property type="entry name" value="HEAT-SHOCK PROTEIN 20 FAMILY MEMBER"/>
    <property type="match status" value="1"/>
</dbReference>
<dbReference type="InterPro" id="IPR008978">
    <property type="entry name" value="HSP20-like_chaperone"/>
</dbReference>
<comment type="similarity">
    <text evidence="1 2">Belongs to the small heat shock protein (HSP20) family.</text>
</comment>
<dbReference type="OrthoDB" id="9811615at2"/>
<comment type="caution">
    <text evidence="4">The sequence shown here is derived from an EMBL/GenBank/DDBJ whole genome shotgun (WGS) entry which is preliminary data.</text>
</comment>
<dbReference type="InterPro" id="IPR031107">
    <property type="entry name" value="Small_HSP"/>
</dbReference>
<evidence type="ECO:0000256" key="2">
    <source>
        <dbReference type="RuleBase" id="RU003616"/>
    </source>
</evidence>
<evidence type="ECO:0000259" key="3">
    <source>
        <dbReference type="PROSITE" id="PS01031"/>
    </source>
</evidence>
<dbReference type="CDD" id="cd06471">
    <property type="entry name" value="ACD_LpsHSP_like"/>
    <property type="match status" value="1"/>
</dbReference>
<evidence type="ECO:0000313" key="5">
    <source>
        <dbReference type="Proteomes" id="UP000295788"/>
    </source>
</evidence>
<dbReference type="Proteomes" id="UP000295788">
    <property type="component" value="Unassembled WGS sequence"/>
</dbReference>
<reference evidence="4 5" key="1">
    <citation type="submission" date="2019-03" db="EMBL/GenBank/DDBJ databases">
        <title>Genomic Encyclopedia of Type Strains, Phase IV (KMG-IV): sequencing the most valuable type-strain genomes for metagenomic binning, comparative biology and taxonomic classification.</title>
        <authorList>
            <person name="Goeker M."/>
        </authorList>
    </citation>
    <scope>NUCLEOTIDE SEQUENCE [LARGE SCALE GENOMIC DNA]</scope>
    <source>
        <strain evidence="4 5">DSM 23802</strain>
    </source>
</reference>
<accession>A0A4R3KK37</accession>
<proteinExistence type="inferred from homology"/>
<name>A0A4R3KK37_9BACI</name>
<dbReference type="SUPFAM" id="SSF49764">
    <property type="entry name" value="HSP20-like chaperones"/>
    <property type="match status" value="1"/>
</dbReference>
<dbReference type="EMBL" id="SMAB01000006">
    <property type="protein sequence ID" value="TCS83090.1"/>
    <property type="molecule type" value="Genomic_DNA"/>
</dbReference>
<evidence type="ECO:0000313" key="4">
    <source>
        <dbReference type="EMBL" id="TCS83090.1"/>
    </source>
</evidence>
<keyword evidence="5" id="KW-1185">Reference proteome</keyword>
<sequence>MFDLIPFRRGTNDIFTYFNELEKNFLDNFNFTFPNFRTDIVDKGDHFVLEAELPGFRKEDINIEVDNNRLTIHAKHEARVEDNKENYIRKERRFGSFTRSFDVSNIKTDEIKAEYNNGVLILDLPKKDPNQFHRRINIQ</sequence>
<protein>
    <submittedName>
        <fullName evidence="4">HSP20 family protein</fullName>
    </submittedName>
</protein>